<dbReference type="CDD" id="cd05120">
    <property type="entry name" value="APH_ChoK_like"/>
    <property type="match status" value="1"/>
</dbReference>
<sequence length="571" mass="64399">MAAFNSQGAVQEALAFIEDARLPHPSGPLLSSFVTEALNPTLAAGHVIRTCHAAGDQYASLLSLVSDWTYVVESFSQYGSQPPALDASTKTAIAKRDGFKCCIAGKASHLWDRLDIVPILPVPSRLANPQARIFDMLGAFFTPPYRDWWLEYIREPDSISPFENHWLVRASAAIAFSQGLLRLNRLQPSMIEYEIQPIFVGNLAKPIDIDGSYPLLGDHSRLGTTKVDARFVGTHARLAPSIRWLDLSRYASLNKRIKGPLSSTSTDPAITSQRPSQTRSVSFLGFLGDLCLATWRMVPARARIATYKLLKRMGRRMYGLSSSPDVQRLPFGLFLKCLGDPDALHNEFNALRMVRQYTSVPVPRPLDIASKPTESRNGFYSRDVYLLTTRVPGFTLSRSREMLSDDDVADFVAQMQDYLTQIRAISKVVSPEHAICNTLGGPCTDTRIRDGNPIGPFVDEASFSQLLRNPDEPSRRGHRIVFTHADLNTRNMLVDQIARPDGTKSWKLVGIVDWEFSGYYPEYWEYTKSLFEGFRYSQRWQNVMHETFKAFGDMSKEYEVEKRSWEEGDYI</sequence>
<feature type="domain" description="Aminoglycoside phosphotransferase" evidence="1">
    <location>
        <begin position="341"/>
        <end position="530"/>
    </location>
</feature>
<dbReference type="EMBL" id="JAPCWZ010000003">
    <property type="protein sequence ID" value="KAK8873070.1"/>
    <property type="molecule type" value="Genomic_DNA"/>
</dbReference>
<dbReference type="InterPro" id="IPR011009">
    <property type="entry name" value="Kinase-like_dom_sf"/>
</dbReference>
<dbReference type="PANTHER" id="PTHR21310">
    <property type="entry name" value="AMINOGLYCOSIDE PHOSPHOTRANSFERASE-RELATED-RELATED"/>
    <property type="match status" value="1"/>
</dbReference>
<dbReference type="InterPro" id="IPR051678">
    <property type="entry name" value="AGP_Transferase"/>
</dbReference>
<accession>A0ABR2J6Y2</accession>
<dbReference type="InterPro" id="IPR002575">
    <property type="entry name" value="Aminoglycoside_PTrfase"/>
</dbReference>
<evidence type="ECO:0000313" key="3">
    <source>
        <dbReference type="Proteomes" id="UP001390339"/>
    </source>
</evidence>
<reference evidence="2 3" key="1">
    <citation type="journal article" date="2024" name="IMA Fungus">
        <title>Apiospora arundinis, a panoply of carbohydrate-active enzymes and secondary metabolites.</title>
        <authorList>
            <person name="Sorensen T."/>
            <person name="Petersen C."/>
            <person name="Muurmann A.T."/>
            <person name="Christiansen J.V."/>
            <person name="Brundto M.L."/>
            <person name="Overgaard C.K."/>
            <person name="Boysen A.T."/>
            <person name="Wollenberg R.D."/>
            <person name="Larsen T.O."/>
            <person name="Sorensen J.L."/>
            <person name="Nielsen K.L."/>
            <person name="Sondergaard T.E."/>
        </authorList>
    </citation>
    <scope>NUCLEOTIDE SEQUENCE [LARGE SCALE GENOMIC DNA]</scope>
    <source>
        <strain evidence="2 3">AAU 773</strain>
    </source>
</reference>
<evidence type="ECO:0000259" key="1">
    <source>
        <dbReference type="Pfam" id="PF01636"/>
    </source>
</evidence>
<gene>
    <name evidence="2" type="ORF">PGQ11_003584</name>
</gene>
<name>A0ABR2J6Y2_9PEZI</name>
<proteinExistence type="predicted"/>
<dbReference type="Pfam" id="PF01636">
    <property type="entry name" value="APH"/>
    <property type="match status" value="1"/>
</dbReference>
<comment type="caution">
    <text evidence="2">The sequence shown here is derived from an EMBL/GenBank/DDBJ whole genome shotgun (WGS) entry which is preliminary data.</text>
</comment>
<dbReference type="SUPFAM" id="SSF56112">
    <property type="entry name" value="Protein kinase-like (PK-like)"/>
    <property type="match status" value="1"/>
</dbReference>
<protein>
    <recommendedName>
        <fullName evidence="1">Aminoglycoside phosphotransferase domain-containing protein</fullName>
    </recommendedName>
</protein>
<keyword evidence="3" id="KW-1185">Reference proteome</keyword>
<evidence type="ECO:0000313" key="2">
    <source>
        <dbReference type="EMBL" id="KAK8873070.1"/>
    </source>
</evidence>
<dbReference type="PANTHER" id="PTHR21310:SF58">
    <property type="entry name" value="AMINOGLYCOSIDE PHOSPHOTRANSFERASE DOMAIN-CONTAINING PROTEIN"/>
    <property type="match status" value="1"/>
</dbReference>
<dbReference type="Proteomes" id="UP001390339">
    <property type="component" value="Unassembled WGS sequence"/>
</dbReference>
<organism evidence="2 3">
    <name type="scientific">Apiospora arundinis</name>
    <dbReference type="NCBI Taxonomy" id="335852"/>
    <lineage>
        <taxon>Eukaryota</taxon>
        <taxon>Fungi</taxon>
        <taxon>Dikarya</taxon>
        <taxon>Ascomycota</taxon>
        <taxon>Pezizomycotina</taxon>
        <taxon>Sordariomycetes</taxon>
        <taxon>Xylariomycetidae</taxon>
        <taxon>Amphisphaeriales</taxon>
        <taxon>Apiosporaceae</taxon>
        <taxon>Apiospora</taxon>
    </lineage>
</organism>